<comment type="catalytic activity">
    <reaction evidence="10">
        <text>7,8-dihydroneopterin 3'-triphosphate + H2O = 6-carboxy-5,6,7,8-tetrahydropterin + triphosphate + acetaldehyde + 2 H(+)</text>
        <dbReference type="Rhea" id="RHEA:27966"/>
        <dbReference type="ChEBI" id="CHEBI:15343"/>
        <dbReference type="ChEBI" id="CHEBI:15377"/>
        <dbReference type="ChEBI" id="CHEBI:15378"/>
        <dbReference type="ChEBI" id="CHEBI:18036"/>
        <dbReference type="ChEBI" id="CHEBI:58462"/>
        <dbReference type="ChEBI" id="CHEBI:61032"/>
        <dbReference type="EC" id="4.1.2.50"/>
    </reaction>
</comment>
<dbReference type="RefSeq" id="WP_252854002.1">
    <property type="nucleotide sequence ID" value="NZ_JAMXLR010000062.1"/>
</dbReference>
<gene>
    <name evidence="11" type="ORF">NG895_18455</name>
</gene>
<name>A0A9X2FIF0_9BACT</name>
<evidence type="ECO:0000313" key="12">
    <source>
        <dbReference type="Proteomes" id="UP001155241"/>
    </source>
</evidence>
<sequence>MNNHYHVRLDKNEFTFCAAHFITYAGNICEPLHGHNYRVSAEIAGPLDENQYVVDFIAARDALLAITRKLDHRVLLPTSHPTIQVTQVGDEVTARFEERRWVFPASDCVLLPVSNTTAELLAHHIGEQLLAALAEHGFTPTSLEIAVDECQGQQGVCRWGN</sequence>
<evidence type="ECO:0000256" key="2">
    <source>
        <dbReference type="ARBA" id="ARBA00005061"/>
    </source>
</evidence>
<protein>
    <recommendedName>
        <fullName evidence="5">6-carboxy-5,6,7,8-tetrahydropterin synthase</fullName>
        <ecNumber evidence="4">4.1.2.50</ecNumber>
    </recommendedName>
    <alternativeName>
        <fullName evidence="9">Queuosine biosynthesis protein QueD</fullName>
    </alternativeName>
</protein>
<evidence type="ECO:0000256" key="10">
    <source>
        <dbReference type="ARBA" id="ARBA00048807"/>
    </source>
</evidence>
<evidence type="ECO:0000256" key="4">
    <source>
        <dbReference type="ARBA" id="ARBA00012982"/>
    </source>
</evidence>
<keyword evidence="12" id="KW-1185">Reference proteome</keyword>
<dbReference type="SUPFAM" id="SSF55620">
    <property type="entry name" value="Tetrahydrobiopterin biosynthesis enzymes-like"/>
    <property type="match status" value="1"/>
</dbReference>
<evidence type="ECO:0000256" key="1">
    <source>
        <dbReference type="ARBA" id="ARBA00001947"/>
    </source>
</evidence>
<comment type="cofactor">
    <cofactor evidence="1">
        <name>Zn(2+)</name>
        <dbReference type="ChEBI" id="CHEBI:29105"/>
    </cofactor>
</comment>
<comment type="pathway">
    <text evidence="2">Purine metabolism; 7-cyano-7-deazaguanine biosynthesis.</text>
</comment>
<organism evidence="11 12">
    <name type="scientific">Aeoliella straminimaris</name>
    <dbReference type="NCBI Taxonomy" id="2954799"/>
    <lineage>
        <taxon>Bacteria</taxon>
        <taxon>Pseudomonadati</taxon>
        <taxon>Planctomycetota</taxon>
        <taxon>Planctomycetia</taxon>
        <taxon>Pirellulales</taxon>
        <taxon>Lacipirellulaceae</taxon>
        <taxon>Aeoliella</taxon>
    </lineage>
</organism>
<evidence type="ECO:0000313" key="11">
    <source>
        <dbReference type="EMBL" id="MCO6045886.1"/>
    </source>
</evidence>
<dbReference type="EC" id="4.1.2.50" evidence="4"/>
<reference evidence="11" key="1">
    <citation type="submission" date="2022-06" db="EMBL/GenBank/DDBJ databases">
        <title>Aeoliella straminimaris, a novel planctomycete from sediments.</title>
        <authorList>
            <person name="Vitorino I.R."/>
            <person name="Lage O.M."/>
        </authorList>
    </citation>
    <scope>NUCLEOTIDE SEQUENCE</scope>
    <source>
        <strain evidence="11">ICT_H6.2</strain>
    </source>
</reference>
<dbReference type="Proteomes" id="UP001155241">
    <property type="component" value="Unassembled WGS sequence"/>
</dbReference>
<accession>A0A9X2FIF0</accession>
<keyword evidence="6" id="KW-0479">Metal-binding</keyword>
<dbReference type="InterPro" id="IPR007115">
    <property type="entry name" value="6-PTP_synth/QueD"/>
</dbReference>
<comment type="caution">
    <text evidence="11">The sequence shown here is derived from an EMBL/GenBank/DDBJ whole genome shotgun (WGS) entry which is preliminary data.</text>
</comment>
<dbReference type="Pfam" id="PF01242">
    <property type="entry name" value="PTPS"/>
    <property type="match status" value="1"/>
</dbReference>
<dbReference type="EMBL" id="JAMXLR010000062">
    <property type="protein sequence ID" value="MCO6045886.1"/>
    <property type="molecule type" value="Genomic_DNA"/>
</dbReference>
<comment type="similarity">
    <text evidence="3">Belongs to the PTPS family. QueD subfamily.</text>
</comment>
<evidence type="ECO:0000256" key="5">
    <source>
        <dbReference type="ARBA" id="ARBA00018141"/>
    </source>
</evidence>
<dbReference type="PANTHER" id="PTHR12589:SF7">
    <property type="entry name" value="6-PYRUVOYL TETRAHYDROBIOPTERIN SYNTHASE"/>
    <property type="match status" value="1"/>
</dbReference>
<dbReference type="GO" id="GO:0070497">
    <property type="term" value="F:6-carboxytetrahydropterin synthase activity"/>
    <property type="evidence" value="ECO:0007669"/>
    <property type="project" value="UniProtKB-EC"/>
</dbReference>
<evidence type="ECO:0000256" key="6">
    <source>
        <dbReference type="ARBA" id="ARBA00022723"/>
    </source>
</evidence>
<evidence type="ECO:0000256" key="8">
    <source>
        <dbReference type="ARBA" id="ARBA00023239"/>
    </source>
</evidence>
<evidence type="ECO:0000256" key="3">
    <source>
        <dbReference type="ARBA" id="ARBA00008900"/>
    </source>
</evidence>
<dbReference type="GO" id="GO:0046872">
    <property type="term" value="F:metal ion binding"/>
    <property type="evidence" value="ECO:0007669"/>
    <property type="project" value="UniProtKB-KW"/>
</dbReference>
<dbReference type="AlphaFoldDB" id="A0A9X2FIF0"/>
<evidence type="ECO:0000256" key="7">
    <source>
        <dbReference type="ARBA" id="ARBA00022833"/>
    </source>
</evidence>
<dbReference type="InterPro" id="IPR038418">
    <property type="entry name" value="6-PTP_synth/QueD_sf"/>
</dbReference>
<evidence type="ECO:0000256" key="9">
    <source>
        <dbReference type="ARBA" id="ARBA00031449"/>
    </source>
</evidence>
<dbReference type="PANTHER" id="PTHR12589">
    <property type="entry name" value="PYRUVOYL TETRAHYDROBIOPTERIN SYNTHASE"/>
    <property type="match status" value="1"/>
</dbReference>
<proteinExistence type="inferred from homology"/>
<keyword evidence="7" id="KW-0862">Zinc</keyword>
<keyword evidence="8" id="KW-0456">Lyase</keyword>
<dbReference type="Gene3D" id="3.30.479.10">
    <property type="entry name" value="6-pyruvoyl tetrahydropterin synthase/QueD"/>
    <property type="match status" value="1"/>
</dbReference>